<evidence type="ECO:0000313" key="4">
    <source>
        <dbReference type="Proteomes" id="UP000018849"/>
    </source>
</evidence>
<sequence length="95" mass="10525">MDFRKDINGLRAIAVIAVLLFHFHPAWLPGGFAGVDVFFVISGYLITGIIMRGLRNGSFRLTAFYASRARRIVPALAVVCLALLLAGWFYLLPLD</sequence>
<gene>
    <name evidence="3" type="ORF">A245_36634</name>
</gene>
<reference evidence="3 4" key="1">
    <citation type="journal article" date="2013" name="PLoS Pathog.">
        <title>Genomic analysis of the Kiwifruit pathogen Pseudomonas syringae pv. actinidiae provides insight into the origins of an emergent plant disease.</title>
        <authorList>
            <person name="McCann H.C."/>
            <person name="Rikkerink E.H."/>
            <person name="Bertels F."/>
            <person name="Fiers M."/>
            <person name="Lu A."/>
            <person name="Rees-George J."/>
            <person name="Andersen M.T."/>
            <person name="Gleave A.P."/>
            <person name="Haubold B."/>
            <person name="Wohlers M.W."/>
            <person name="Guttman D.S."/>
            <person name="Wang P.W."/>
            <person name="Straub C."/>
            <person name="Vanneste J.L."/>
            <person name="Rainey P.B."/>
            <person name="Templeton M.D."/>
        </authorList>
    </citation>
    <scope>NUCLEOTIDE SEQUENCE [LARGE SCALE GENOMIC DNA]</scope>
    <source>
        <strain evidence="3 4">ICMP 19096</strain>
    </source>
</reference>
<keyword evidence="1" id="KW-0812">Transmembrane</keyword>
<dbReference type="Pfam" id="PF01757">
    <property type="entry name" value="Acyl_transf_3"/>
    <property type="match status" value="1"/>
</dbReference>
<dbReference type="GO" id="GO:0016020">
    <property type="term" value="C:membrane"/>
    <property type="evidence" value="ECO:0007669"/>
    <property type="project" value="TreeGrafter"/>
</dbReference>
<dbReference type="InterPro" id="IPR002656">
    <property type="entry name" value="Acyl_transf_3_dom"/>
</dbReference>
<feature type="non-terminal residue" evidence="3">
    <location>
        <position position="95"/>
    </location>
</feature>
<keyword evidence="1" id="KW-1133">Transmembrane helix</keyword>
<keyword evidence="3" id="KW-0808">Transferase</keyword>
<evidence type="ECO:0000259" key="2">
    <source>
        <dbReference type="Pfam" id="PF01757"/>
    </source>
</evidence>
<protein>
    <submittedName>
        <fullName evidence="3">Acyltransferase family protein</fullName>
    </submittedName>
</protein>
<dbReference type="GO" id="GO:0016747">
    <property type="term" value="F:acyltransferase activity, transferring groups other than amino-acyl groups"/>
    <property type="evidence" value="ECO:0007669"/>
    <property type="project" value="InterPro"/>
</dbReference>
<dbReference type="Proteomes" id="UP000018849">
    <property type="component" value="Unassembled WGS sequence"/>
</dbReference>
<dbReference type="PANTHER" id="PTHR23028:SF53">
    <property type="entry name" value="ACYL_TRANSF_3 DOMAIN-CONTAINING PROTEIN"/>
    <property type="match status" value="1"/>
</dbReference>
<proteinExistence type="predicted"/>
<organism evidence="3 4">
    <name type="scientific">Pseudomonas syringae pv. actinidiae ICMP 19096</name>
    <dbReference type="NCBI Taxonomy" id="1194405"/>
    <lineage>
        <taxon>Bacteria</taxon>
        <taxon>Pseudomonadati</taxon>
        <taxon>Pseudomonadota</taxon>
        <taxon>Gammaproteobacteria</taxon>
        <taxon>Pseudomonadales</taxon>
        <taxon>Pseudomonadaceae</taxon>
        <taxon>Pseudomonas</taxon>
        <taxon>Pseudomonas syringae</taxon>
    </lineage>
</organism>
<dbReference type="EMBL" id="AOKF01003139">
    <property type="protein sequence ID" value="EPN40115.1"/>
    <property type="molecule type" value="Genomic_DNA"/>
</dbReference>
<feature type="transmembrane region" description="Helical" evidence="1">
    <location>
        <begin position="7"/>
        <end position="24"/>
    </location>
</feature>
<feature type="domain" description="Acyltransferase 3" evidence="2">
    <location>
        <begin position="5"/>
        <end position="90"/>
    </location>
</feature>
<accession>A0A656JNG5</accession>
<name>A0A656JNG5_PSESF</name>
<dbReference type="GO" id="GO:0009103">
    <property type="term" value="P:lipopolysaccharide biosynthetic process"/>
    <property type="evidence" value="ECO:0007669"/>
    <property type="project" value="TreeGrafter"/>
</dbReference>
<keyword evidence="1" id="KW-0472">Membrane</keyword>
<keyword evidence="3" id="KW-0012">Acyltransferase</keyword>
<dbReference type="InterPro" id="IPR050879">
    <property type="entry name" value="Acyltransferase_3"/>
</dbReference>
<feature type="transmembrane region" description="Helical" evidence="1">
    <location>
        <begin position="72"/>
        <end position="91"/>
    </location>
</feature>
<feature type="transmembrane region" description="Helical" evidence="1">
    <location>
        <begin position="30"/>
        <end position="51"/>
    </location>
</feature>
<evidence type="ECO:0000313" key="3">
    <source>
        <dbReference type="EMBL" id="EPN40115.1"/>
    </source>
</evidence>
<comment type="caution">
    <text evidence="3">The sequence shown here is derived from an EMBL/GenBank/DDBJ whole genome shotgun (WGS) entry which is preliminary data.</text>
</comment>
<evidence type="ECO:0000256" key="1">
    <source>
        <dbReference type="SAM" id="Phobius"/>
    </source>
</evidence>
<dbReference type="PANTHER" id="PTHR23028">
    <property type="entry name" value="ACETYLTRANSFERASE"/>
    <property type="match status" value="1"/>
</dbReference>
<dbReference type="AlphaFoldDB" id="A0A656JNG5"/>